<sequence>MAQKNFGTASLVLFFVVAYVISSAHSEFSKKKSRFISFDSSSGNIDIDLDLSVPFLSIPLDEKKGNGQMQMPFVNINTKALGVFASLMAISAFIIPLFVKKSSGLQPKPAGLHQYRSDQDSSYFEHFSKDIFHKDGRFTPCLQSIICSAVATAIASNEPTSVDKIIDGIASFRWFENAINGSVVNDAVAMGRRVSGSGECATKYDGCSLIQELVPTILNIVGV</sequence>
<evidence type="ECO:0000313" key="2">
    <source>
        <dbReference type="Proteomes" id="UP001239111"/>
    </source>
</evidence>
<organism evidence="1 2">
    <name type="scientific">Eretmocerus hayati</name>
    <dbReference type="NCBI Taxonomy" id="131215"/>
    <lineage>
        <taxon>Eukaryota</taxon>
        <taxon>Metazoa</taxon>
        <taxon>Ecdysozoa</taxon>
        <taxon>Arthropoda</taxon>
        <taxon>Hexapoda</taxon>
        <taxon>Insecta</taxon>
        <taxon>Pterygota</taxon>
        <taxon>Neoptera</taxon>
        <taxon>Endopterygota</taxon>
        <taxon>Hymenoptera</taxon>
        <taxon>Apocrita</taxon>
        <taxon>Proctotrupomorpha</taxon>
        <taxon>Chalcidoidea</taxon>
        <taxon>Aphelinidae</taxon>
        <taxon>Aphelininae</taxon>
        <taxon>Eretmocerus</taxon>
    </lineage>
</organism>
<accession>A0ACC2NST2</accession>
<protein>
    <submittedName>
        <fullName evidence="1">Uncharacterized protein</fullName>
    </submittedName>
</protein>
<keyword evidence="2" id="KW-1185">Reference proteome</keyword>
<comment type="caution">
    <text evidence="1">The sequence shown here is derived from an EMBL/GenBank/DDBJ whole genome shotgun (WGS) entry which is preliminary data.</text>
</comment>
<dbReference type="EMBL" id="CM056743">
    <property type="protein sequence ID" value="KAJ8674350.1"/>
    <property type="molecule type" value="Genomic_DNA"/>
</dbReference>
<evidence type="ECO:0000313" key="1">
    <source>
        <dbReference type="EMBL" id="KAJ8674350.1"/>
    </source>
</evidence>
<reference evidence="1" key="1">
    <citation type="submission" date="2023-04" db="EMBL/GenBank/DDBJ databases">
        <title>A chromosome-level genome assembly of the parasitoid wasp Eretmocerus hayati.</title>
        <authorList>
            <person name="Zhong Y."/>
            <person name="Liu S."/>
            <person name="Liu Y."/>
        </authorList>
    </citation>
    <scope>NUCLEOTIDE SEQUENCE</scope>
    <source>
        <strain evidence="1">ZJU_SS_LIU_2023</strain>
    </source>
</reference>
<proteinExistence type="predicted"/>
<dbReference type="Proteomes" id="UP001239111">
    <property type="component" value="Chromosome 3"/>
</dbReference>
<name>A0ACC2NST2_9HYME</name>
<gene>
    <name evidence="1" type="ORF">QAD02_005612</name>
</gene>